<organism evidence="2 3">
    <name type="scientific">Glycomyces rhizosphaerae</name>
    <dbReference type="NCBI Taxonomy" id="2054422"/>
    <lineage>
        <taxon>Bacteria</taxon>
        <taxon>Bacillati</taxon>
        <taxon>Actinomycetota</taxon>
        <taxon>Actinomycetes</taxon>
        <taxon>Glycomycetales</taxon>
        <taxon>Glycomycetaceae</taxon>
        <taxon>Glycomyces</taxon>
    </lineage>
</organism>
<feature type="compositionally biased region" description="Basic and acidic residues" evidence="1">
    <location>
        <begin position="31"/>
        <end position="45"/>
    </location>
</feature>
<evidence type="ECO:0000256" key="1">
    <source>
        <dbReference type="SAM" id="MobiDB-lite"/>
    </source>
</evidence>
<dbReference type="EMBL" id="JBHRWO010000004">
    <property type="protein sequence ID" value="MFC3491159.1"/>
    <property type="molecule type" value="Genomic_DNA"/>
</dbReference>
<sequence>MAFHSRVAAQAVVVDAVQQPPAEAEPAPQNGDDKASDIPEDVPKDTEDEAPAAPEPEGPATVTNTAGDSIHAENDVHVTKTGDSFHVEGDQQFNRITIDQIRIEHSTEMRKQFGEASNRESPKLEATDLISPPESEAHFQALEEHRMLVLVSTERTGLSTAVKQRCTSFAERRGEDARMLLATAEDELHAELASVEERTVLLLDLSHNRVLANELPSLKDKILDTLGQKKCHLVIAVEHESRHRFKELREFSGSVFELQRIPPDRIFNRYFDRPKTDFPDVRESPYFKHTLKDAWPPLARAMAEVLSEAPADLTVDDFRRELRKRLGDSTDTLRKLFENPLVDPQGKAVLIAAAALERLPSEAIAAAADDFLRETESKDPETMLLDEPGITQKLELIRDDFNLHGSNFKDPDLGDEVLGHVWAQYPSWHDPLLRWLRQLLLGREYFEWTDQTRLPLRIVKLASAAKDGAMLTAYVETMLASRSQVIRSSAPAVLLGGALDEEIGVSVRYRLYEWSRSADFRKQVAALTVCADKDYLVRFPSNALYRLGRLLGSENPSIRGTAFEATVNAAAHMHLSELLIHFHFSLIRSASDGTSRIPELLDQICVKSEIIEGVRREPWRLLSDPLGLTTSFWRLLLALADPASARLAVRAWLSVAAEIAPHDGDRMVELMVRAVANDYGLIGQVAQSAKSLALDGSDLSERTRELSRQMLNHVFEIEVPLRWTHS</sequence>
<name>A0ABV7PUH9_9ACTN</name>
<feature type="region of interest" description="Disordered" evidence="1">
    <location>
        <begin position="1"/>
        <end position="66"/>
    </location>
</feature>
<evidence type="ECO:0000313" key="2">
    <source>
        <dbReference type="EMBL" id="MFC3491159.1"/>
    </source>
</evidence>
<gene>
    <name evidence="2" type="ORF">ACFO8M_01480</name>
</gene>
<dbReference type="Proteomes" id="UP001595712">
    <property type="component" value="Unassembled WGS sequence"/>
</dbReference>
<comment type="caution">
    <text evidence="2">The sequence shown here is derived from an EMBL/GenBank/DDBJ whole genome shotgun (WGS) entry which is preliminary data.</text>
</comment>
<feature type="compositionally biased region" description="Low complexity" evidence="1">
    <location>
        <begin position="7"/>
        <end position="29"/>
    </location>
</feature>
<proteinExistence type="predicted"/>
<dbReference type="RefSeq" id="WP_387969534.1">
    <property type="nucleotide sequence ID" value="NZ_JBHRWO010000004.1"/>
</dbReference>
<reference evidence="3" key="1">
    <citation type="journal article" date="2019" name="Int. J. Syst. Evol. Microbiol.">
        <title>The Global Catalogue of Microorganisms (GCM) 10K type strain sequencing project: providing services to taxonomists for standard genome sequencing and annotation.</title>
        <authorList>
            <consortium name="The Broad Institute Genomics Platform"/>
            <consortium name="The Broad Institute Genome Sequencing Center for Infectious Disease"/>
            <person name="Wu L."/>
            <person name="Ma J."/>
        </authorList>
    </citation>
    <scope>NUCLEOTIDE SEQUENCE [LARGE SCALE GENOMIC DNA]</scope>
    <source>
        <strain evidence="3">CGMCC 4.7396</strain>
    </source>
</reference>
<protein>
    <recommendedName>
        <fullName evidence="4">KAP family P-loop domain-containing protein</fullName>
    </recommendedName>
</protein>
<keyword evidence="3" id="KW-1185">Reference proteome</keyword>
<evidence type="ECO:0000313" key="3">
    <source>
        <dbReference type="Proteomes" id="UP001595712"/>
    </source>
</evidence>
<evidence type="ECO:0008006" key="4">
    <source>
        <dbReference type="Google" id="ProtNLM"/>
    </source>
</evidence>
<accession>A0ABV7PUH9</accession>